<dbReference type="AlphaFoldDB" id="A0ABD1XMB9"/>
<name>A0ABD1XMB9_9MARC</name>
<dbReference type="EMBL" id="JBHFFA010000008">
    <property type="protein sequence ID" value="KAL2610084.1"/>
    <property type="molecule type" value="Genomic_DNA"/>
</dbReference>
<evidence type="ECO:0000256" key="1">
    <source>
        <dbReference type="SAM" id="MobiDB-lite"/>
    </source>
</evidence>
<evidence type="ECO:0000313" key="3">
    <source>
        <dbReference type="Proteomes" id="UP001605036"/>
    </source>
</evidence>
<accession>A0ABD1XMB9</accession>
<gene>
    <name evidence="2" type="ORF">R1flu_028657</name>
</gene>
<reference evidence="2 3" key="1">
    <citation type="submission" date="2024-09" db="EMBL/GenBank/DDBJ databases">
        <title>Chromosome-scale assembly of Riccia fluitans.</title>
        <authorList>
            <person name="Paukszto L."/>
            <person name="Sawicki J."/>
            <person name="Karawczyk K."/>
            <person name="Piernik-Szablinska J."/>
            <person name="Szczecinska M."/>
            <person name="Mazdziarz M."/>
        </authorList>
    </citation>
    <scope>NUCLEOTIDE SEQUENCE [LARGE SCALE GENOMIC DNA]</scope>
    <source>
        <strain evidence="2">Rf_01</strain>
        <tissue evidence="2">Aerial parts of the thallus</tissue>
    </source>
</reference>
<organism evidence="2 3">
    <name type="scientific">Riccia fluitans</name>
    <dbReference type="NCBI Taxonomy" id="41844"/>
    <lineage>
        <taxon>Eukaryota</taxon>
        <taxon>Viridiplantae</taxon>
        <taxon>Streptophyta</taxon>
        <taxon>Embryophyta</taxon>
        <taxon>Marchantiophyta</taxon>
        <taxon>Marchantiopsida</taxon>
        <taxon>Marchantiidae</taxon>
        <taxon>Marchantiales</taxon>
        <taxon>Ricciaceae</taxon>
        <taxon>Riccia</taxon>
    </lineage>
</organism>
<protein>
    <submittedName>
        <fullName evidence="2">Uncharacterized protein</fullName>
    </submittedName>
</protein>
<feature type="region of interest" description="Disordered" evidence="1">
    <location>
        <begin position="49"/>
        <end position="79"/>
    </location>
</feature>
<comment type="caution">
    <text evidence="2">The sequence shown here is derived from an EMBL/GenBank/DDBJ whole genome shotgun (WGS) entry which is preliminary data.</text>
</comment>
<keyword evidence="3" id="KW-1185">Reference proteome</keyword>
<sequence>MPDWGDAVEKTMTQQVKGLGVCNEPTWLGPYLVHLYLHFIELHNKKMEGPNKRKAHKQTITDSDTEREEEVKAKSESQNATWIRETSGSKPQDTTMTIVDFKEWGILLHNLGRNTSRLFEVLHLKANKLFLEEVTHNLEKIFTPPPTGEALDL</sequence>
<dbReference type="Proteomes" id="UP001605036">
    <property type="component" value="Unassembled WGS sequence"/>
</dbReference>
<proteinExistence type="predicted"/>
<evidence type="ECO:0000313" key="2">
    <source>
        <dbReference type="EMBL" id="KAL2610084.1"/>
    </source>
</evidence>